<protein>
    <submittedName>
        <fullName evidence="9">TolC family outer membrane protein</fullName>
    </submittedName>
</protein>
<accession>A0ABT6CMP2</accession>
<evidence type="ECO:0000313" key="10">
    <source>
        <dbReference type="Proteomes" id="UP001222770"/>
    </source>
</evidence>
<keyword evidence="10" id="KW-1185">Reference proteome</keyword>
<dbReference type="PANTHER" id="PTHR30026:SF22">
    <property type="entry name" value="OUTER MEMBRANE EFFLUX PROTEIN"/>
    <property type="match status" value="1"/>
</dbReference>
<keyword evidence="7" id="KW-0998">Cell outer membrane</keyword>
<keyword evidence="4" id="KW-1134">Transmembrane beta strand</keyword>
<sequence>MSFPAVAAPQDPVPALIDLPAPAAMHATKIAGPTWDGTPLAALERSAVGSVAPGAALDSHGELLPTDGGLQEGASAPAATSASAEPLAPAVQLPAMDLDSDQVASGDGVNAVADAGAGDPASPPENAVESLRDAIVASLKQNPEIQIALAQQDDALYGVDEARAGFLPHVDIQAGWGREYTQTATQASTQRYRTEATITLNQNIWDFGVTSNDIRRARASYRSAQWGTRERIEAISYDITNAYLAVLLQQKLLVLTENEIAAVKKIVRIVTVQKDLGLTTPADVGRAQTRLENVQSLLLDRKSALQQARTAYKRLTNHLPARVRELPLAGAALPETVEVAVDMMESRAPRLAQAVEDRRSLDRQYDSQSGTFFPRVGFQVQGNHREDVLGNTGRANDARAMITLSYKLFNGGADLALRRRIGARLRQADYELDRRRREVEQDIRIDYEALNAARQKIGTINAEIESAQKVADLYKQQFREGRRTVFELLDSQQVLFNARANQYTNEIAMRAAEYRVLQKLGGLFDLVSEGEPLGPISVPAPGASD</sequence>
<evidence type="ECO:0000313" key="9">
    <source>
        <dbReference type="EMBL" id="MDF8335180.1"/>
    </source>
</evidence>
<dbReference type="Gene3D" id="1.20.1600.10">
    <property type="entry name" value="Outer membrane efflux proteins (OEP)"/>
    <property type="match status" value="1"/>
</dbReference>
<keyword evidence="5" id="KW-0812">Transmembrane</keyword>
<dbReference type="PANTHER" id="PTHR30026">
    <property type="entry name" value="OUTER MEMBRANE PROTEIN TOLC"/>
    <property type="match status" value="1"/>
</dbReference>
<dbReference type="InterPro" id="IPR010130">
    <property type="entry name" value="T1SS_OMP_TolC"/>
</dbReference>
<evidence type="ECO:0000256" key="6">
    <source>
        <dbReference type="ARBA" id="ARBA00023136"/>
    </source>
</evidence>
<proteinExistence type="inferred from homology"/>
<comment type="caution">
    <text evidence="9">The sequence shown here is derived from an EMBL/GenBank/DDBJ whole genome shotgun (WGS) entry which is preliminary data.</text>
</comment>
<comment type="subcellular location">
    <subcellularLocation>
        <location evidence="1">Cell outer membrane</location>
    </subcellularLocation>
</comment>
<evidence type="ECO:0000256" key="8">
    <source>
        <dbReference type="SAM" id="MobiDB-lite"/>
    </source>
</evidence>
<keyword evidence="6" id="KW-0472">Membrane</keyword>
<comment type="similarity">
    <text evidence="2">Belongs to the outer membrane factor (OMF) (TC 1.B.17) family.</text>
</comment>
<evidence type="ECO:0000256" key="7">
    <source>
        <dbReference type="ARBA" id="ARBA00023237"/>
    </source>
</evidence>
<name>A0ABT6CMP2_9SPHN</name>
<evidence type="ECO:0000256" key="1">
    <source>
        <dbReference type="ARBA" id="ARBA00004442"/>
    </source>
</evidence>
<dbReference type="InterPro" id="IPR003423">
    <property type="entry name" value="OMP_efflux"/>
</dbReference>
<gene>
    <name evidence="9" type="ORF">POM99_18405</name>
</gene>
<organism evidence="9 10">
    <name type="scientific">Novosphingobium cyanobacteriorum</name>
    <dbReference type="NCBI Taxonomy" id="3024215"/>
    <lineage>
        <taxon>Bacteria</taxon>
        <taxon>Pseudomonadati</taxon>
        <taxon>Pseudomonadota</taxon>
        <taxon>Alphaproteobacteria</taxon>
        <taxon>Sphingomonadales</taxon>
        <taxon>Sphingomonadaceae</taxon>
        <taxon>Novosphingobium</taxon>
    </lineage>
</organism>
<reference evidence="9 10" key="1">
    <citation type="submission" date="2023-03" db="EMBL/GenBank/DDBJ databases">
        <title>Novosphingobium cyanobacteriorum sp. nov., isolated from a eutrophic reservoir during the Microcystis bloom period.</title>
        <authorList>
            <person name="Kang M."/>
            <person name="Le V."/>
            <person name="Ko S.-R."/>
            <person name="Lee S.-A."/>
            <person name="Ahn C.-Y."/>
        </authorList>
    </citation>
    <scope>NUCLEOTIDE SEQUENCE [LARGE SCALE GENOMIC DNA]</scope>
    <source>
        <strain evidence="9 10">HBC54</strain>
    </source>
</reference>
<feature type="region of interest" description="Disordered" evidence="8">
    <location>
        <begin position="58"/>
        <end position="85"/>
    </location>
</feature>
<dbReference type="EMBL" id="JAROCY010000022">
    <property type="protein sequence ID" value="MDF8335180.1"/>
    <property type="molecule type" value="Genomic_DNA"/>
</dbReference>
<dbReference type="SUPFAM" id="SSF56954">
    <property type="entry name" value="Outer membrane efflux proteins (OEP)"/>
    <property type="match status" value="1"/>
</dbReference>
<dbReference type="RefSeq" id="WP_277280064.1">
    <property type="nucleotide sequence ID" value="NZ_JAROCY010000022.1"/>
</dbReference>
<evidence type="ECO:0000256" key="5">
    <source>
        <dbReference type="ARBA" id="ARBA00022692"/>
    </source>
</evidence>
<dbReference type="Pfam" id="PF02321">
    <property type="entry name" value="OEP"/>
    <property type="match status" value="2"/>
</dbReference>
<dbReference type="NCBIfam" id="TIGR01844">
    <property type="entry name" value="type_I_sec_TolC"/>
    <property type="match status" value="1"/>
</dbReference>
<feature type="compositionally biased region" description="Low complexity" evidence="8">
    <location>
        <begin position="74"/>
        <end position="85"/>
    </location>
</feature>
<dbReference type="InterPro" id="IPR051906">
    <property type="entry name" value="TolC-like"/>
</dbReference>
<evidence type="ECO:0000256" key="4">
    <source>
        <dbReference type="ARBA" id="ARBA00022452"/>
    </source>
</evidence>
<feature type="region of interest" description="Disordered" evidence="8">
    <location>
        <begin position="100"/>
        <end position="128"/>
    </location>
</feature>
<dbReference type="Proteomes" id="UP001222770">
    <property type="component" value="Unassembled WGS sequence"/>
</dbReference>
<evidence type="ECO:0000256" key="2">
    <source>
        <dbReference type="ARBA" id="ARBA00007613"/>
    </source>
</evidence>
<keyword evidence="3" id="KW-0813">Transport</keyword>
<feature type="compositionally biased region" description="Low complexity" evidence="8">
    <location>
        <begin position="103"/>
        <end position="120"/>
    </location>
</feature>
<evidence type="ECO:0000256" key="3">
    <source>
        <dbReference type="ARBA" id="ARBA00022448"/>
    </source>
</evidence>